<dbReference type="AlphaFoldDB" id="A0AA97BD04"/>
<dbReference type="SUPFAM" id="SSF88713">
    <property type="entry name" value="Glycoside hydrolase/deacetylase"/>
    <property type="match status" value="1"/>
</dbReference>
<proteinExistence type="predicted"/>
<dbReference type="GO" id="GO:0005576">
    <property type="term" value="C:extracellular region"/>
    <property type="evidence" value="ECO:0007669"/>
    <property type="project" value="UniProtKB-SubCell"/>
</dbReference>
<gene>
    <name evidence="4" type="ORF">HNI00_11310</name>
</gene>
<evidence type="ECO:0000313" key="4">
    <source>
        <dbReference type="EMBL" id="WOB43674.1"/>
    </source>
</evidence>
<dbReference type="EMBL" id="CP053540">
    <property type="protein sequence ID" value="WOB43674.1"/>
    <property type="molecule type" value="Genomic_DNA"/>
</dbReference>
<evidence type="ECO:0000256" key="2">
    <source>
        <dbReference type="ARBA" id="ARBA00022729"/>
    </source>
</evidence>
<feature type="domain" description="NodB homology" evidence="3">
    <location>
        <begin position="190"/>
        <end position="383"/>
    </location>
</feature>
<dbReference type="Pfam" id="PF01522">
    <property type="entry name" value="Polysacc_deac_1"/>
    <property type="match status" value="1"/>
</dbReference>
<protein>
    <submittedName>
        <fullName evidence="4">Polysaccharide deacetylase family protein</fullName>
    </submittedName>
</protein>
<dbReference type="InterPro" id="IPR002509">
    <property type="entry name" value="NODB_dom"/>
</dbReference>
<dbReference type="PANTHER" id="PTHR34216:SF3">
    <property type="entry name" value="POLY-BETA-1,6-N-ACETYL-D-GLUCOSAMINE N-DEACETYLASE"/>
    <property type="match status" value="1"/>
</dbReference>
<dbReference type="Pfam" id="PF09992">
    <property type="entry name" value="NAGPA"/>
    <property type="match status" value="1"/>
</dbReference>
<dbReference type="PROSITE" id="PS51677">
    <property type="entry name" value="NODB"/>
    <property type="match status" value="1"/>
</dbReference>
<dbReference type="GO" id="GO:0005975">
    <property type="term" value="P:carbohydrate metabolic process"/>
    <property type="evidence" value="ECO:0007669"/>
    <property type="project" value="InterPro"/>
</dbReference>
<dbReference type="PANTHER" id="PTHR34216">
    <property type="match status" value="1"/>
</dbReference>
<comment type="subcellular location">
    <subcellularLocation>
        <location evidence="1">Secreted</location>
    </subcellularLocation>
</comment>
<evidence type="ECO:0000259" key="3">
    <source>
        <dbReference type="PROSITE" id="PS51677"/>
    </source>
</evidence>
<dbReference type="InterPro" id="IPR018711">
    <property type="entry name" value="NAGPA"/>
</dbReference>
<dbReference type="Gene3D" id="3.20.20.370">
    <property type="entry name" value="Glycoside hydrolase/deacetylase"/>
    <property type="match status" value="1"/>
</dbReference>
<dbReference type="InterPro" id="IPR011330">
    <property type="entry name" value="Glyco_hydro/deAcase_b/a-brl"/>
</dbReference>
<name>A0AA97BD04_9CYAN</name>
<keyword evidence="2" id="KW-0732">Signal</keyword>
<dbReference type="GO" id="GO:0016810">
    <property type="term" value="F:hydrolase activity, acting on carbon-nitrogen (but not peptide) bonds"/>
    <property type="evidence" value="ECO:0007669"/>
    <property type="project" value="InterPro"/>
</dbReference>
<dbReference type="CDD" id="cd10918">
    <property type="entry name" value="CE4_NodB_like_5s_6s"/>
    <property type="match status" value="1"/>
</dbReference>
<accession>A0AA97BD04</accession>
<dbReference type="InterPro" id="IPR051398">
    <property type="entry name" value="Polysacch_Deacetylase"/>
</dbReference>
<dbReference type="RefSeq" id="WP_316793364.1">
    <property type="nucleotide sequence ID" value="NZ_CP053540.1"/>
</dbReference>
<reference evidence="4" key="1">
    <citation type="submission" date="2020-05" db="EMBL/GenBank/DDBJ databases">
        <authorList>
            <person name="Zhu T."/>
            <person name="Keshari N."/>
            <person name="Lu X."/>
        </authorList>
    </citation>
    <scope>NUCLEOTIDE SEQUENCE</scope>
    <source>
        <strain evidence="4">NK1-22</strain>
    </source>
</reference>
<evidence type="ECO:0000256" key="1">
    <source>
        <dbReference type="ARBA" id="ARBA00004613"/>
    </source>
</evidence>
<sequence length="640" mass="68948">MARSRRRGGFVGLRERSLAGVRGVTQRWIRQALPVGIALRIALLLAGSLSLGGLGVGSAAEPLDRAAESEVRRFGTECPVNRPVAQEAEVAGPLASNAGGHSAPLFSSVSDMLRALPLAAPFPQIHPQARLGRVPVLMYHDVLPRKEVFFDVTPAEFEAHLQAIRDNGLTPIHLDQLVAHLATGAPLPPKPVLLSFDDGYLGHYEHVYPLLKQYGYPGVFAIYTGKVERNYGRPGLTWAQLREMAADPLVAIASHSITHPKNLADLDDPELRWEVTESKRILEEKLGVSVKHFVYPEGNYDERVKAAVRQAGYRSALTMSNQVDRFANESEDLLSIDRLGQSKLSMAIAQADGGAPLPPPGSAFNFTAPVRKRQLELDGVRLVLFSGGRPVTLHADSRYQVSEIIANTPAVAAVDGGFFSMKYLDSNVMIGPVYSQNTGQFVPGSAWDISKIGGRPLVLVGPAGVKFVPFNPQQHNTLAGIRKLMPDVTDAFVAGAWLVKDGKGRSPASFRDLFGFDVPRHRAFWGIDQAGQPVVGVSKERVDSVALGELLSRAGLREVVMLDSGASASLAHGDELLVDYTPRPVPHAVALFPPVESEMAQGCSELPVARAESGCNGRDRCLDALTAFVPGTAPLDSVPR</sequence>
<dbReference type="KEGG" id="tog:HNI00_11310"/>
<organism evidence="4">
    <name type="scientific">Thermoleptolyngbya oregonensis NK1-22</name>
    <dbReference type="NCBI Taxonomy" id="2547457"/>
    <lineage>
        <taxon>Bacteria</taxon>
        <taxon>Bacillati</taxon>
        <taxon>Cyanobacteriota</taxon>
        <taxon>Cyanophyceae</taxon>
        <taxon>Oculatellales</taxon>
        <taxon>Oculatellaceae</taxon>
        <taxon>Thermoleptolyngbya</taxon>
    </lineage>
</organism>